<gene>
    <name evidence="15 17" type="primary">aat</name>
    <name evidence="17" type="ORF">C41B8_01792</name>
</gene>
<comment type="caution">
    <text evidence="17">The sequence shown here is derived from an EMBL/GenBank/DDBJ whole genome shotgun (WGS) entry which is preliminary data.</text>
</comment>
<protein>
    <recommendedName>
        <fullName evidence="11 15">Leucyl/phenylalanyl-tRNA--protein transferase</fullName>
        <ecNumber evidence="10 15">2.3.2.6</ecNumber>
    </recommendedName>
    <alternativeName>
        <fullName evidence="12 15">L/F-transferase</fullName>
    </alternativeName>
    <alternativeName>
        <fullName evidence="13 15">Leucyltransferase</fullName>
    </alternativeName>
    <alternativeName>
        <fullName evidence="14 15">Phenyalanyltransferase</fullName>
    </alternativeName>
</protein>
<dbReference type="GO" id="GO:0030163">
    <property type="term" value="P:protein catabolic process"/>
    <property type="evidence" value="ECO:0007669"/>
    <property type="project" value="UniProtKB-UniRule"/>
</dbReference>
<evidence type="ECO:0000256" key="2">
    <source>
        <dbReference type="ARBA" id="ARBA00022490"/>
    </source>
</evidence>
<dbReference type="EMBL" id="APNK01000002">
    <property type="protein sequence ID" value="KEZ78822.1"/>
    <property type="molecule type" value="Genomic_DNA"/>
</dbReference>
<evidence type="ECO:0000256" key="5">
    <source>
        <dbReference type="ARBA" id="ARBA00050607"/>
    </source>
</evidence>
<dbReference type="Proteomes" id="UP000028302">
    <property type="component" value="Unassembled WGS sequence"/>
</dbReference>
<organism evidence="17 18">
    <name type="scientific">Salinisphaera hydrothermalis (strain C41B8)</name>
    <dbReference type="NCBI Taxonomy" id="1304275"/>
    <lineage>
        <taxon>Bacteria</taxon>
        <taxon>Pseudomonadati</taxon>
        <taxon>Pseudomonadota</taxon>
        <taxon>Gammaproteobacteria</taxon>
        <taxon>Salinisphaerales</taxon>
        <taxon>Salinisphaeraceae</taxon>
        <taxon>Salinisphaera</taxon>
    </lineage>
</organism>
<comment type="function">
    <text evidence="8 15">Functions in the N-end rule pathway of protein degradation where it conjugates Leu, Phe and, less efficiently, Met from aminoacyl-tRNAs to the N-termini of proteins containing an N-terminal arginine or lysine.</text>
</comment>
<dbReference type="eggNOG" id="COG2360">
    <property type="taxonomic scope" value="Bacteria"/>
</dbReference>
<keyword evidence="18" id="KW-1185">Reference proteome</keyword>
<evidence type="ECO:0000256" key="10">
    <source>
        <dbReference type="ARBA" id="ARBA00066767"/>
    </source>
</evidence>
<comment type="catalytic activity">
    <reaction evidence="5 15">
        <text>L-phenylalanyl-tRNA(Phe) + an N-terminal L-alpha-aminoacyl-[protein] = an N-terminal L-phenylalanyl-L-alpha-aminoacyl-[protein] + tRNA(Phe)</text>
        <dbReference type="Rhea" id="RHEA:43632"/>
        <dbReference type="Rhea" id="RHEA-COMP:9668"/>
        <dbReference type="Rhea" id="RHEA-COMP:9699"/>
        <dbReference type="Rhea" id="RHEA-COMP:10636"/>
        <dbReference type="Rhea" id="RHEA-COMP:10637"/>
        <dbReference type="ChEBI" id="CHEBI:78442"/>
        <dbReference type="ChEBI" id="CHEBI:78531"/>
        <dbReference type="ChEBI" id="CHEBI:78597"/>
        <dbReference type="ChEBI" id="CHEBI:83561"/>
        <dbReference type="EC" id="2.3.2.6"/>
    </reaction>
</comment>
<evidence type="ECO:0000256" key="3">
    <source>
        <dbReference type="ARBA" id="ARBA00022679"/>
    </source>
</evidence>
<dbReference type="FunFam" id="3.30.70.3550:FF:000001">
    <property type="entry name" value="Leucyl/phenylalanyl-tRNA--protein transferase"/>
    <property type="match status" value="1"/>
</dbReference>
<dbReference type="InterPro" id="IPR016181">
    <property type="entry name" value="Acyl_CoA_acyltransferase"/>
</dbReference>
<feature type="region of interest" description="Disordered" evidence="16">
    <location>
        <begin position="227"/>
        <end position="256"/>
    </location>
</feature>
<evidence type="ECO:0000256" key="16">
    <source>
        <dbReference type="SAM" id="MobiDB-lite"/>
    </source>
</evidence>
<evidence type="ECO:0000256" key="4">
    <source>
        <dbReference type="ARBA" id="ARBA00023315"/>
    </source>
</evidence>
<dbReference type="PANTHER" id="PTHR30098:SF2">
    <property type="entry name" value="LEUCYL_PHENYLALANYL-TRNA--PROTEIN TRANSFERASE"/>
    <property type="match status" value="1"/>
</dbReference>
<evidence type="ECO:0000256" key="6">
    <source>
        <dbReference type="ARBA" id="ARBA00050652"/>
    </source>
</evidence>
<dbReference type="PANTHER" id="PTHR30098">
    <property type="entry name" value="LEUCYL/PHENYLALANYL-TRNA--PROTEIN TRANSFERASE"/>
    <property type="match status" value="1"/>
</dbReference>
<reference evidence="17 18" key="1">
    <citation type="submission" date="2013-03" db="EMBL/GenBank/DDBJ databases">
        <title>Salinisphaera hydrothermalis C41B8 Genome Sequencing.</title>
        <authorList>
            <person name="Li C."/>
            <person name="Lai Q."/>
            <person name="Shao Z."/>
        </authorList>
    </citation>
    <scope>NUCLEOTIDE SEQUENCE [LARGE SCALE GENOMIC DNA]</scope>
    <source>
        <strain evidence="17 18">C41B8</strain>
    </source>
</reference>
<dbReference type="Pfam" id="PF03588">
    <property type="entry name" value="Leu_Phe_trans"/>
    <property type="match status" value="1"/>
</dbReference>
<evidence type="ECO:0000313" key="17">
    <source>
        <dbReference type="EMBL" id="KEZ78822.1"/>
    </source>
</evidence>
<dbReference type="AlphaFoldDB" id="A0A084IQ38"/>
<accession>A0A084IQ38</accession>
<sequence>MSGIRLYWLDPNQPDGAFPDPSLALEEPNGLLAMGGDLSPQRLLRAYSLGIFPWYNPEESILWWSPDPRTVFETDGVHVSRRFQRILARHDYAVSLDRDFDGVIHQCAALRVHREGTWLGPEMRAAYQRLHQMGHAHSIEVWREHRLIGGLYGIARGRVFFGESMFSTEPDASKIALTWLARQLHAWGYRYLDGQVGSPHLYRMGAIDISRARFLEAIRLPRPERAPPAPWSFDIDAPQSSAHLENTSRDSTSSTS</sequence>
<evidence type="ECO:0000256" key="13">
    <source>
        <dbReference type="ARBA" id="ARBA00077165"/>
    </source>
</evidence>
<dbReference type="HAMAP" id="MF_00688">
    <property type="entry name" value="Leu_Phe_trans"/>
    <property type="match status" value="1"/>
</dbReference>
<evidence type="ECO:0000256" key="14">
    <source>
        <dbReference type="ARBA" id="ARBA00083640"/>
    </source>
</evidence>
<dbReference type="RefSeq" id="WP_084188380.1">
    <property type="nucleotide sequence ID" value="NZ_APNK01000002.1"/>
</dbReference>
<evidence type="ECO:0000256" key="11">
    <source>
        <dbReference type="ARBA" id="ARBA00074372"/>
    </source>
</evidence>
<dbReference type="InterPro" id="IPR004616">
    <property type="entry name" value="Leu/Phe-tRNA_Trfase"/>
</dbReference>
<proteinExistence type="inferred from homology"/>
<keyword evidence="2 15" id="KW-0963">Cytoplasm</keyword>
<dbReference type="InterPro" id="IPR042203">
    <property type="entry name" value="Leu/Phe-tRNA_Trfase_C"/>
</dbReference>
<evidence type="ECO:0000256" key="8">
    <source>
        <dbReference type="ARBA" id="ARBA00054043"/>
    </source>
</evidence>
<evidence type="ECO:0000256" key="15">
    <source>
        <dbReference type="HAMAP-Rule" id="MF_00688"/>
    </source>
</evidence>
<evidence type="ECO:0000256" key="9">
    <source>
        <dbReference type="ARBA" id="ARBA00061535"/>
    </source>
</evidence>
<keyword evidence="4 15" id="KW-0012">Acyltransferase</keyword>
<keyword evidence="3 15" id="KW-0808">Transferase</keyword>
<comment type="catalytic activity">
    <reaction evidence="7 15">
        <text>N-terminal L-lysyl-[protein] + L-leucyl-tRNA(Leu) = N-terminal L-leucyl-L-lysyl-[protein] + tRNA(Leu) + H(+)</text>
        <dbReference type="Rhea" id="RHEA:12340"/>
        <dbReference type="Rhea" id="RHEA-COMP:9613"/>
        <dbReference type="Rhea" id="RHEA-COMP:9622"/>
        <dbReference type="Rhea" id="RHEA-COMP:12670"/>
        <dbReference type="Rhea" id="RHEA-COMP:12671"/>
        <dbReference type="ChEBI" id="CHEBI:15378"/>
        <dbReference type="ChEBI" id="CHEBI:65249"/>
        <dbReference type="ChEBI" id="CHEBI:78442"/>
        <dbReference type="ChEBI" id="CHEBI:78494"/>
        <dbReference type="ChEBI" id="CHEBI:133043"/>
        <dbReference type="EC" id="2.3.2.6"/>
    </reaction>
</comment>
<dbReference type="EC" id="2.3.2.6" evidence="10 15"/>
<evidence type="ECO:0000313" key="18">
    <source>
        <dbReference type="Proteomes" id="UP000028302"/>
    </source>
</evidence>
<comment type="catalytic activity">
    <reaction evidence="6 15">
        <text>N-terminal L-arginyl-[protein] + L-leucyl-tRNA(Leu) = N-terminal L-leucyl-L-arginyl-[protein] + tRNA(Leu) + H(+)</text>
        <dbReference type="Rhea" id="RHEA:50416"/>
        <dbReference type="Rhea" id="RHEA-COMP:9613"/>
        <dbReference type="Rhea" id="RHEA-COMP:9622"/>
        <dbReference type="Rhea" id="RHEA-COMP:12672"/>
        <dbReference type="Rhea" id="RHEA-COMP:12673"/>
        <dbReference type="ChEBI" id="CHEBI:15378"/>
        <dbReference type="ChEBI" id="CHEBI:64719"/>
        <dbReference type="ChEBI" id="CHEBI:78442"/>
        <dbReference type="ChEBI" id="CHEBI:78494"/>
        <dbReference type="ChEBI" id="CHEBI:133044"/>
        <dbReference type="EC" id="2.3.2.6"/>
    </reaction>
</comment>
<dbReference type="GO" id="GO:0008914">
    <property type="term" value="F:leucyl-tRNA--protein transferase activity"/>
    <property type="evidence" value="ECO:0007669"/>
    <property type="project" value="UniProtKB-UniRule"/>
</dbReference>
<name>A0A084IQ38_SALHC</name>
<comment type="similarity">
    <text evidence="9 15">Belongs to the L/F-transferase family.</text>
</comment>
<evidence type="ECO:0000256" key="1">
    <source>
        <dbReference type="ARBA" id="ARBA00004496"/>
    </source>
</evidence>
<dbReference type="STRING" id="1304275.C41B8_01792"/>
<feature type="compositionally biased region" description="Polar residues" evidence="16">
    <location>
        <begin position="238"/>
        <end position="256"/>
    </location>
</feature>
<evidence type="ECO:0000256" key="7">
    <source>
        <dbReference type="ARBA" id="ARBA00051538"/>
    </source>
</evidence>
<dbReference type="OrthoDB" id="9790282at2"/>
<dbReference type="Gene3D" id="3.40.630.70">
    <property type="entry name" value="Leucyl/phenylalanyl-tRNA-protein transferase, C-terminal domain"/>
    <property type="match status" value="1"/>
</dbReference>
<dbReference type="InterPro" id="IPR042221">
    <property type="entry name" value="Leu/Phe-tRNA_Trfase_N"/>
</dbReference>
<dbReference type="PATRIC" id="fig|1304275.5.peg.361"/>
<dbReference type="SUPFAM" id="SSF55729">
    <property type="entry name" value="Acyl-CoA N-acyltransferases (Nat)"/>
    <property type="match status" value="1"/>
</dbReference>
<dbReference type="GO" id="GO:0005737">
    <property type="term" value="C:cytoplasm"/>
    <property type="evidence" value="ECO:0007669"/>
    <property type="project" value="UniProtKB-SubCell"/>
</dbReference>
<dbReference type="NCBIfam" id="TIGR00667">
    <property type="entry name" value="aat"/>
    <property type="match status" value="1"/>
</dbReference>
<dbReference type="Gene3D" id="3.30.70.3550">
    <property type="entry name" value="Leucyl/phenylalanyl-tRNA-protein transferase, N-terminal domain"/>
    <property type="match status" value="1"/>
</dbReference>
<comment type="subcellular location">
    <subcellularLocation>
        <location evidence="1 15">Cytoplasm</location>
    </subcellularLocation>
</comment>
<evidence type="ECO:0000256" key="12">
    <source>
        <dbReference type="ARBA" id="ARBA00077136"/>
    </source>
</evidence>